<protein>
    <submittedName>
        <fullName evidence="3">Uncharacterized protein</fullName>
    </submittedName>
</protein>
<dbReference type="EMBL" id="LNXT01000005">
    <property type="protein sequence ID" value="KTC75355.1"/>
    <property type="molecule type" value="Genomic_DNA"/>
</dbReference>
<gene>
    <name evidence="2" type="ORF">Lbir_0500</name>
    <name evidence="3" type="ORF">NCTC12437_02942</name>
</gene>
<reference evidence="2 4" key="1">
    <citation type="submission" date="2015-11" db="EMBL/GenBank/DDBJ databases">
        <title>Genomic analysis of 38 Legionella species identifies large and diverse effector repertoires.</title>
        <authorList>
            <person name="Burstein D."/>
            <person name="Amaro F."/>
            <person name="Zusman T."/>
            <person name="Lifshitz Z."/>
            <person name="Cohen O."/>
            <person name="Gilbert J.A."/>
            <person name="Pupko T."/>
            <person name="Shuman H.A."/>
            <person name="Segal G."/>
        </authorList>
    </citation>
    <scope>NUCLEOTIDE SEQUENCE [LARGE SCALE GENOMIC DNA]</scope>
    <source>
        <strain evidence="2 4">CDC#1407-AL-14</strain>
    </source>
</reference>
<keyword evidence="1" id="KW-0175">Coiled coil</keyword>
<feature type="coiled-coil region" evidence="1">
    <location>
        <begin position="24"/>
        <end position="100"/>
    </location>
</feature>
<evidence type="ECO:0000256" key="1">
    <source>
        <dbReference type="SAM" id="Coils"/>
    </source>
</evidence>
<dbReference type="STRING" id="28083.Lbir_0500"/>
<evidence type="ECO:0000313" key="2">
    <source>
        <dbReference type="EMBL" id="KTC75355.1"/>
    </source>
</evidence>
<sequence length="453" mass="51977">MPRKKDTPDKKIRQVVIAPAAQLSAEEQARLQQLMNERQALSDQLAVISSEAFNIAPRLYEASSSLNEFNTILSNSAKNNKRLQLQMERLESNQLTGEDQAEFISLIEKQQQQLLSDKSALLDQFQTRPETLDKEGVASFEEKISFLEQTIISVRNNTVSTQQRQQIALLLFPIQNRLLQQAISDIQPPFNHLKSLEKIPATVIIRTAHELYAQVKTHIEQLRNRVGESTASSDLKRTIQETDNAILQFEQAMTQFLKAQERIQTSEKAGNDDHIRLANIHWQLQQKSFEIRQGIKLIDDKLILENKDAAISKAQGLANTKQRQLRQTLNIIQLYPIRSQFIQEIKHLLANFENSEEIITLDVQLTSSDELQWHNRSELVPGLLIQRDTQLTVLQQQLEKFDQALSNVAQAIETEKQRLLPFQNHFTRALQNKLCSSSWVYSRNEKVCCAALI</sequence>
<dbReference type="AlphaFoldDB" id="A0A378IDN0"/>
<dbReference type="EMBL" id="UGNW01000001">
    <property type="protein sequence ID" value="STX33123.1"/>
    <property type="molecule type" value="Genomic_DNA"/>
</dbReference>
<reference evidence="3 5" key="2">
    <citation type="submission" date="2018-06" db="EMBL/GenBank/DDBJ databases">
        <authorList>
            <consortium name="Pathogen Informatics"/>
            <person name="Doyle S."/>
        </authorList>
    </citation>
    <scope>NUCLEOTIDE SEQUENCE [LARGE SCALE GENOMIC DNA]</scope>
    <source>
        <strain evidence="3 5">NCTC12437</strain>
    </source>
</reference>
<evidence type="ECO:0000313" key="3">
    <source>
        <dbReference type="EMBL" id="STX33123.1"/>
    </source>
</evidence>
<organism evidence="3 5">
    <name type="scientific">Legionella birminghamensis</name>
    <dbReference type="NCBI Taxonomy" id="28083"/>
    <lineage>
        <taxon>Bacteria</taxon>
        <taxon>Pseudomonadati</taxon>
        <taxon>Pseudomonadota</taxon>
        <taxon>Gammaproteobacteria</taxon>
        <taxon>Legionellales</taxon>
        <taxon>Legionellaceae</taxon>
        <taxon>Legionella</taxon>
    </lineage>
</organism>
<evidence type="ECO:0000313" key="5">
    <source>
        <dbReference type="Proteomes" id="UP000255066"/>
    </source>
</evidence>
<name>A0A378IDN0_9GAMM</name>
<dbReference type="Proteomes" id="UP000255066">
    <property type="component" value="Unassembled WGS sequence"/>
</dbReference>
<dbReference type="Proteomes" id="UP000054735">
    <property type="component" value="Unassembled WGS sequence"/>
</dbReference>
<accession>A0A378IDN0</accession>
<proteinExistence type="predicted"/>
<keyword evidence="4" id="KW-1185">Reference proteome</keyword>
<dbReference type="RefSeq" id="WP_058522615.1">
    <property type="nucleotide sequence ID" value="NZ_CAAAHV010000016.1"/>
</dbReference>
<evidence type="ECO:0000313" key="4">
    <source>
        <dbReference type="Proteomes" id="UP000054735"/>
    </source>
</evidence>